<sequence length="290" mass="31773">MDYDEFGFFEENAREAGLPWAGPPTVRREFVEVGPKQRVSALVWGEGPPRTVLLHGGAQNAHTWDTVALALGHPLIAVDLPGHGHSDWREDRDYWPVRNADAVAIAIERLAPQAGSVVGMSLGGLTAIRLAAQHPSLVRRLVVVDVTPGVTREKAAPIAAFVNGPETFGSLDELLARTARFHPGRSVSSLRRGVMHNARRAPDGTWQWRYDRLRPPGDRFGFEGLWDDLAKVRAPTMLVLGSLSGVVSPDDITEFTRRRSQARIETVEGAGHSIQGDKPVELAHLIEDFA</sequence>
<dbReference type="RefSeq" id="WP_344593587.1">
    <property type="nucleotide sequence ID" value="NZ_BAAARW010000022.1"/>
</dbReference>
<dbReference type="SUPFAM" id="SSF53474">
    <property type="entry name" value="alpha/beta-Hydrolases"/>
    <property type="match status" value="1"/>
</dbReference>
<dbReference type="InterPro" id="IPR000073">
    <property type="entry name" value="AB_hydrolase_1"/>
</dbReference>
<organism evidence="2 3">
    <name type="scientific">Actinomadura vinacea</name>
    <dbReference type="NCBI Taxonomy" id="115336"/>
    <lineage>
        <taxon>Bacteria</taxon>
        <taxon>Bacillati</taxon>
        <taxon>Actinomycetota</taxon>
        <taxon>Actinomycetes</taxon>
        <taxon>Streptosporangiales</taxon>
        <taxon>Thermomonosporaceae</taxon>
        <taxon>Actinomadura</taxon>
    </lineage>
</organism>
<dbReference type="InterPro" id="IPR029058">
    <property type="entry name" value="AB_hydrolase_fold"/>
</dbReference>
<evidence type="ECO:0000259" key="1">
    <source>
        <dbReference type="Pfam" id="PF12697"/>
    </source>
</evidence>
<evidence type="ECO:0000313" key="3">
    <source>
        <dbReference type="Proteomes" id="UP001501231"/>
    </source>
</evidence>
<dbReference type="PANTHER" id="PTHR43194:SF2">
    <property type="entry name" value="PEROXISOMAL MEMBRANE PROTEIN LPX1"/>
    <property type="match status" value="1"/>
</dbReference>
<dbReference type="InterPro" id="IPR000639">
    <property type="entry name" value="Epox_hydrolase-like"/>
</dbReference>
<dbReference type="InterPro" id="IPR050228">
    <property type="entry name" value="Carboxylesterase_BioH"/>
</dbReference>
<dbReference type="PRINTS" id="PR00111">
    <property type="entry name" value="ABHYDROLASE"/>
</dbReference>
<dbReference type="PANTHER" id="PTHR43194">
    <property type="entry name" value="HYDROLASE ALPHA/BETA FOLD FAMILY"/>
    <property type="match status" value="1"/>
</dbReference>
<accession>A0ABN3JS27</accession>
<reference evidence="2 3" key="1">
    <citation type="journal article" date="2019" name="Int. J. Syst. Evol. Microbiol.">
        <title>The Global Catalogue of Microorganisms (GCM) 10K type strain sequencing project: providing services to taxonomists for standard genome sequencing and annotation.</title>
        <authorList>
            <consortium name="The Broad Institute Genomics Platform"/>
            <consortium name="The Broad Institute Genome Sequencing Center for Infectious Disease"/>
            <person name="Wu L."/>
            <person name="Ma J."/>
        </authorList>
    </citation>
    <scope>NUCLEOTIDE SEQUENCE [LARGE SCALE GENOMIC DNA]</scope>
    <source>
        <strain evidence="2 3">JCM 3325</strain>
    </source>
</reference>
<comment type="caution">
    <text evidence="2">The sequence shown here is derived from an EMBL/GenBank/DDBJ whole genome shotgun (WGS) entry which is preliminary data.</text>
</comment>
<feature type="domain" description="AB hydrolase-1" evidence="1">
    <location>
        <begin position="52"/>
        <end position="283"/>
    </location>
</feature>
<evidence type="ECO:0000313" key="2">
    <source>
        <dbReference type="EMBL" id="GAA2437875.1"/>
    </source>
</evidence>
<dbReference type="PRINTS" id="PR00412">
    <property type="entry name" value="EPOXHYDRLASE"/>
</dbReference>
<dbReference type="Proteomes" id="UP001501231">
    <property type="component" value="Unassembled WGS sequence"/>
</dbReference>
<keyword evidence="2" id="KW-0378">Hydrolase</keyword>
<proteinExistence type="predicted"/>
<dbReference type="EMBL" id="BAAARW010000022">
    <property type="protein sequence ID" value="GAA2437875.1"/>
    <property type="molecule type" value="Genomic_DNA"/>
</dbReference>
<keyword evidence="3" id="KW-1185">Reference proteome</keyword>
<dbReference type="Pfam" id="PF12697">
    <property type="entry name" value="Abhydrolase_6"/>
    <property type="match status" value="1"/>
</dbReference>
<gene>
    <name evidence="2" type="ORF">GCM10010191_61180</name>
</gene>
<protein>
    <submittedName>
        <fullName evidence="2">Alpha/beta hydrolase</fullName>
    </submittedName>
</protein>
<name>A0ABN3JS27_9ACTN</name>
<dbReference type="GO" id="GO:0016787">
    <property type="term" value="F:hydrolase activity"/>
    <property type="evidence" value="ECO:0007669"/>
    <property type="project" value="UniProtKB-KW"/>
</dbReference>
<dbReference type="Gene3D" id="3.40.50.1820">
    <property type="entry name" value="alpha/beta hydrolase"/>
    <property type="match status" value="1"/>
</dbReference>